<accession>A0ABP1RTA5</accession>
<dbReference type="EMBL" id="CAXLJM020000107">
    <property type="protein sequence ID" value="CAL8135271.1"/>
    <property type="molecule type" value="Genomic_DNA"/>
</dbReference>
<proteinExistence type="predicted"/>
<feature type="transmembrane region" description="Helical" evidence="8">
    <location>
        <begin position="270"/>
        <end position="287"/>
    </location>
</feature>
<name>A0ABP1RTA5_9HEXA</name>
<organism evidence="9 10">
    <name type="scientific">Orchesella dallaii</name>
    <dbReference type="NCBI Taxonomy" id="48710"/>
    <lineage>
        <taxon>Eukaryota</taxon>
        <taxon>Metazoa</taxon>
        <taxon>Ecdysozoa</taxon>
        <taxon>Arthropoda</taxon>
        <taxon>Hexapoda</taxon>
        <taxon>Collembola</taxon>
        <taxon>Entomobryomorpha</taxon>
        <taxon>Entomobryoidea</taxon>
        <taxon>Orchesellidae</taxon>
        <taxon>Orchesellinae</taxon>
        <taxon>Orchesella</taxon>
    </lineage>
</organism>
<sequence>MDPSIRALLIKPIFQTFMFIPFSWTISSVKVETLVFMSKIRVIVFNTNQFSVISLVSQLGHGFSEKIAWGYEEASRKENDAWKTGTITDLTNLPLQTSPNKIFRYWKLQNRLWEKTTTRNRYSGMSCDDLQFIKMRAAMPMTFLPEGCITELIYHRHNCSFDCFTFLRSQVQYARLHYTEISKYDASIFGIRMSGFRFSIFKPYQTRQIDLEALLKPISYFWWMILSLTAFSLAATLHASGVSNVSFVLYQIALESDFKISAKDFKTKHAVLLTGWLFACILLRNVYTSSIFSYVTAVSNPPTPESIDILLGNTTINLLFSNHIGILFAILQPDVPNWNYRFTDNYPYFKKRTNHSWACAVEDVRTTDNGSSYSFRGTYSKFLRNLGVSHEYSCLINERREKPKIIGQIKTPNEFALLYEPFGAHRTLISVFGYRSRFDGKETDRFIEAYGYRFWIRSIFTEYLNDDLATFEQSGIMLMLRRTYQLQRDLWQVKTEWKLAEMKTSTNLYNIVHYYRQSFLEVGSTKPEIVPVDAMEFESFMTAWALLLWLVVICVLCFITEILYVKIWKKWRQS</sequence>
<evidence type="ECO:0000256" key="1">
    <source>
        <dbReference type="ARBA" id="ARBA00004651"/>
    </source>
</evidence>
<evidence type="ECO:0000313" key="9">
    <source>
        <dbReference type="EMBL" id="CAL8135271.1"/>
    </source>
</evidence>
<keyword evidence="5 8" id="KW-0472">Membrane</keyword>
<protein>
    <recommendedName>
        <fullName evidence="11">Ionotropic glutamate receptor C-terminal domain-containing protein</fullName>
    </recommendedName>
</protein>
<dbReference type="Proteomes" id="UP001642540">
    <property type="component" value="Unassembled WGS sequence"/>
</dbReference>
<evidence type="ECO:0000256" key="7">
    <source>
        <dbReference type="ARBA" id="ARBA00023180"/>
    </source>
</evidence>
<comment type="caution">
    <text evidence="9">The sequence shown here is derived from an EMBL/GenBank/DDBJ whole genome shotgun (WGS) entry which is preliminary data.</text>
</comment>
<evidence type="ECO:0008006" key="11">
    <source>
        <dbReference type="Google" id="ProtNLM"/>
    </source>
</evidence>
<keyword evidence="4 8" id="KW-1133">Transmembrane helix</keyword>
<evidence type="ECO:0000256" key="2">
    <source>
        <dbReference type="ARBA" id="ARBA00022475"/>
    </source>
</evidence>
<dbReference type="PANTHER" id="PTHR42643:SF24">
    <property type="entry name" value="IONOTROPIC RECEPTOR 60A"/>
    <property type="match status" value="1"/>
</dbReference>
<dbReference type="InterPro" id="IPR052192">
    <property type="entry name" value="Insect_Ionotropic_Sensory_Rcpt"/>
</dbReference>
<evidence type="ECO:0000256" key="8">
    <source>
        <dbReference type="SAM" id="Phobius"/>
    </source>
</evidence>
<evidence type="ECO:0000256" key="3">
    <source>
        <dbReference type="ARBA" id="ARBA00022692"/>
    </source>
</evidence>
<keyword evidence="7" id="KW-0325">Glycoprotein</keyword>
<comment type="subcellular location">
    <subcellularLocation>
        <location evidence="1">Cell membrane</location>
        <topology evidence="1">Multi-pass membrane protein</topology>
    </subcellularLocation>
</comment>
<reference evidence="9 10" key="1">
    <citation type="submission" date="2024-08" db="EMBL/GenBank/DDBJ databases">
        <authorList>
            <person name="Cucini C."/>
            <person name="Frati F."/>
        </authorList>
    </citation>
    <scope>NUCLEOTIDE SEQUENCE [LARGE SCALE GENOMIC DNA]</scope>
</reference>
<evidence type="ECO:0000256" key="5">
    <source>
        <dbReference type="ARBA" id="ARBA00023136"/>
    </source>
</evidence>
<evidence type="ECO:0000256" key="6">
    <source>
        <dbReference type="ARBA" id="ARBA00023170"/>
    </source>
</evidence>
<keyword evidence="10" id="KW-1185">Reference proteome</keyword>
<keyword evidence="2" id="KW-1003">Cell membrane</keyword>
<evidence type="ECO:0000313" key="10">
    <source>
        <dbReference type="Proteomes" id="UP001642540"/>
    </source>
</evidence>
<keyword evidence="6" id="KW-0675">Receptor</keyword>
<keyword evidence="3 8" id="KW-0812">Transmembrane</keyword>
<dbReference type="PANTHER" id="PTHR42643">
    <property type="entry name" value="IONOTROPIC RECEPTOR 20A-RELATED"/>
    <property type="match status" value="1"/>
</dbReference>
<feature type="transmembrane region" description="Helical" evidence="8">
    <location>
        <begin position="543"/>
        <end position="565"/>
    </location>
</feature>
<evidence type="ECO:0000256" key="4">
    <source>
        <dbReference type="ARBA" id="ARBA00022989"/>
    </source>
</evidence>
<gene>
    <name evidence="9" type="ORF">ODALV1_LOCUS25909</name>
</gene>
<feature type="transmembrane region" description="Helical" evidence="8">
    <location>
        <begin position="220"/>
        <end position="250"/>
    </location>
</feature>